<dbReference type="Proteomes" id="UP000279760">
    <property type="component" value="Chromosome 1"/>
</dbReference>
<protein>
    <submittedName>
        <fullName evidence="1">Uncharacterized protein</fullName>
    </submittedName>
</protein>
<name>A0A3G4V8Q4_9VIBR</name>
<evidence type="ECO:0000313" key="1">
    <source>
        <dbReference type="EMBL" id="AYV21090.1"/>
    </source>
</evidence>
<gene>
    <name evidence="1" type="ORF">ECB94_07190</name>
</gene>
<evidence type="ECO:0000313" key="2">
    <source>
        <dbReference type="Proteomes" id="UP000279760"/>
    </source>
</evidence>
<sequence length="181" mass="21119">MTWWIAFIIAVVGWYFTATQNAKNSTRSLINQEIKEARKKLHELIVSCSSEETKLPLKSMGEDFVKMQTYIVSVQELDNLYAAYHLPYFKHIRVVSTCVAAITRLSEHESLSRTKEFLLHWCLPQSNGTNVNHYVDFELSKHAYSIRQSLTDDSREMSEEERLASLNLQYRRLCLAYQFVS</sequence>
<reference evidence="1 2" key="1">
    <citation type="submission" date="2018-11" db="EMBL/GenBank/DDBJ databases">
        <title>Complete Genome Sequence of Vbrio mediterranei 117-T6: a Potential Pathogen Bacteria Isolated from the Conchocelis of Pyropia.</title>
        <authorList>
            <person name="Liu Q."/>
        </authorList>
    </citation>
    <scope>NUCLEOTIDE SEQUENCE [LARGE SCALE GENOMIC DNA]</scope>
    <source>
        <strain evidence="1 2">117-T6</strain>
    </source>
</reference>
<dbReference type="EMBL" id="CP033577">
    <property type="protein sequence ID" value="AYV21090.1"/>
    <property type="molecule type" value="Genomic_DNA"/>
</dbReference>
<dbReference type="AlphaFoldDB" id="A0A3G4V8Q4"/>
<accession>A0A3G4V8Q4</accession>
<dbReference type="RefSeq" id="WP_124940305.1">
    <property type="nucleotide sequence ID" value="NZ_CP033577.1"/>
</dbReference>
<proteinExistence type="predicted"/>
<organism evidence="1 2">
    <name type="scientific">Vibrio mediterranei</name>
    <dbReference type="NCBI Taxonomy" id="689"/>
    <lineage>
        <taxon>Bacteria</taxon>
        <taxon>Pseudomonadati</taxon>
        <taxon>Pseudomonadota</taxon>
        <taxon>Gammaproteobacteria</taxon>
        <taxon>Vibrionales</taxon>
        <taxon>Vibrionaceae</taxon>
        <taxon>Vibrio</taxon>
    </lineage>
</organism>